<organism evidence="2 3">
    <name type="scientific">Panicum miliaceum</name>
    <name type="common">Proso millet</name>
    <name type="synonym">Broomcorn millet</name>
    <dbReference type="NCBI Taxonomy" id="4540"/>
    <lineage>
        <taxon>Eukaryota</taxon>
        <taxon>Viridiplantae</taxon>
        <taxon>Streptophyta</taxon>
        <taxon>Embryophyta</taxon>
        <taxon>Tracheophyta</taxon>
        <taxon>Spermatophyta</taxon>
        <taxon>Magnoliopsida</taxon>
        <taxon>Liliopsida</taxon>
        <taxon>Poales</taxon>
        <taxon>Poaceae</taxon>
        <taxon>PACMAD clade</taxon>
        <taxon>Panicoideae</taxon>
        <taxon>Panicodae</taxon>
        <taxon>Paniceae</taxon>
        <taxon>Panicinae</taxon>
        <taxon>Panicum</taxon>
        <taxon>Panicum sect. Panicum</taxon>
    </lineage>
</organism>
<evidence type="ECO:0000313" key="2">
    <source>
        <dbReference type="EMBL" id="RLM57946.1"/>
    </source>
</evidence>
<dbReference type="Proteomes" id="UP000275267">
    <property type="component" value="Unassembled WGS sequence"/>
</dbReference>
<name>A0A3L6PGE9_PANMI</name>
<accession>A0A3L6PGE9</accession>
<comment type="caution">
    <text evidence="2">The sequence shown here is derived from an EMBL/GenBank/DDBJ whole genome shotgun (WGS) entry which is preliminary data.</text>
</comment>
<evidence type="ECO:0000256" key="1">
    <source>
        <dbReference type="SAM" id="MobiDB-lite"/>
    </source>
</evidence>
<feature type="region of interest" description="Disordered" evidence="1">
    <location>
        <begin position="1"/>
        <end position="21"/>
    </location>
</feature>
<keyword evidence="3" id="KW-1185">Reference proteome</keyword>
<gene>
    <name evidence="2" type="ORF">C2845_PM18G04640</name>
</gene>
<reference evidence="3" key="1">
    <citation type="journal article" date="2019" name="Nat. Commun.">
        <title>The genome of broomcorn millet.</title>
        <authorList>
            <person name="Zou C."/>
            <person name="Miki D."/>
            <person name="Li D."/>
            <person name="Tang Q."/>
            <person name="Xiao L."/>
            <person name="Rajput S."/>
            <person name="Deng P."/>
            <person name="Jia W."/>
            <person name="Huang R."/>
            <person name="Zhang M."/>
            <person name="Sun Y."/>
            <person name="Hu J."/>
            <person name="Fu X."/>
            <person name="Schnable P.S."/>
            <person name="Li F."/>
            <person name="Zhang H."/>
            <person name="Feng B."/>
            <person name="Zhu X."/>
            <person name="Liu R."/>
            <person name="Schnable J.C."/>
            <person name="Zhu J.-K."/>
            <person name="Zhang H."/>
        </authorList>
    </citation>
    <scope>NUCLEOTIDE SEQUENCE [LARGE SCALE GENOMIC DNA]</scope>
</reference>
<protein>
    <submittedName>
        <fullName evidence="2">Uncharacterized protein</fullName>
    </submittedName>
</protein>
<dbReference type="AlphaFoldDB" id="A0A3L6PGE9"/>
<dbReference type="EMBL" id="PQIB02000017">
    <property type="protein sequence ID" value="RLM57946.1"/>
    <property type="molecule type" value="Genomic_DNA"/>
</dbReference>
<sequence length="78" mass="8715">MASSGGRRAAHPAPPWELRGNQEDISQNLELTQRLWAWIGGYLYLCDSEGQRLIKFTFVISKTNGSVEPGSMCTLMKN</sequence>
<proteinExistence type="predicted"/>
<evidence type="ECO:0000313" key="3">
    <source>
        <dbReference type="Proteomes" id="UP000275267"/>
    </source>
</evidence>